<gene>
    <name evidence="2" type="ORF">N7468_000672</name>
</gene>
<evidence type="ECO:0000256" key="1">
    <source>
        <dbReference type="SAM" id="MobiDB-lite"/>
    </source>
</evidence>
<evidence type="ECO:0000313" key="2">
    <source>
        <dbReference type="EMBL" id="KAJ5249221.1"/>
    </source>
</evidence>
<dbReference type="AlphaFoldDB" id="A0A9W9PKR5"/>
<proteinExistence type="predicted"/>
<comment type="caution">
    <text evidence="2">The sequence shown here is derived from an EMBL/GenBank/DDBJ whole genome shotgun (WGS) entry which is preliminary data.</text>
</comment>
<sequence length="101" mass="10719">MLHPAAEISWRPNSHGAPALRMAKGTGDQGVPTPLFMDLPHCSSGSVRLPAVEMGFRRGSPMASLLIRLGHAVGRDGIGLESGLGEFKVRLGRYATRQASV</sequence>
<dbReference type="RefSeq" id="XP_058336000.1">
    <property type="nucleotide sequence ID" value="XM_058469969.1"/>
</dbReference>
<evidence type="ECO:0000313" key="3">
    <source>
        <dbReference type="Proteomes" id="UP001150941"/>
    </source>
</evidence>
<accession>A0A9W9PKR5</accession>
<dbReference type="Proteomes" id="UP001150941">
    <property type="component" value="Unassembled WGS sequence"/>
</dbReference>
<reference evidence="2" key="1">
    <citation type="submission" date="2022-11" db="EMBL/GenBank/DDBJ databases">
        <authorList>
            <person name="Petersen C."/>
        </authorList>
    </citation>
    <scope>NUCLEOTIDE SEQUENCE</scope>
    <source>
        <strain evidence="2">IBT 19713</strain>
    </source>
</reference>
<protein>
    <submittedName>
        <fullName evidence="2">Uncharacterized protein</fullName>
    </submittedName>
</protein>
<name>A0A9W9PKR5_9EURO</name>
<organism evidence="2 3">
    <name type="scientific">Penicillium chermesinum</name>
    <dbReference type="NCBI Taxonomy" id="63820"/>
    <lineage>
        <taxon>Eukaryota</taxon>
        <taxon>Fungi</taxon>
        <taxon>Dikarya</taxon>
        <taxon>Ascomycota</taxon>
        <taxon>Pezizomycotina</taxon>
        <taxon>Eurotiomycetes</taxon>
        <taxon>Eurotiomycetidae</taxon>
        <taxon>Eurotiales</taxon>
        <taxon>Aspergillaceae</taxon>
        <taxon>Penicillium</taxon>
    </lineage>
</organism>
<reference evidence="2" key="2">
    <citation type="journal article" date="2023" name="IMA Fungus">
        <title>Comparative genomic study of the Penicillium genus elucidates a diverse pangenome and 15 lateral gene transfer events.</title>
        <authorList>
            <person name="Petersen C."/>
            <person name="Sorensen T."/>
            <person name="Nielsen M.R."/>
            <person name="Sondergaard T.E."/>
            <person name="Sorensen J.L."/>
            <person name="Fitzpatrick D.A."/>
            <person name="Frisvad J.C."/>
            <person name="Nielsen K.L."/>
        </authorList>
    </citation>
    <scope>NUCLEOTIDE SEQUENCE</scope>
    <source>
        <strain evidence="2">IBT 19713</strain>
    </source>
</reference>
<feature type="region of interest" description="Disordered" evidence="1">
    <location>
        <begin position="1"/>
        <end position="35"/>
    </location>
</feature>
<keyword evidence="3" id="KW-1185">Reference proteome</keyword>
<dbReference type="GeneID" id="83197272"/>
<dbReference type="EMBL" id="JAPQKS010000001">
    <property type="protein sequence ID" value="KAJ5249221.1"/>
    <property type="molecule type" value="Genomic_DNA"/>
</dbReference>